<dbReference type="KEGG" id="vne:CFK40_09910"/>
<evidence type="ECO:0000313" key="1">
    <source>
        <dbReference type="EMBL" id="ASN05304.1"/>
    </source>
</evidence>
<accession>A0A221MCF2</accession>
<proteinExistence type="predicted"/>
<dbReference type="AlphaFoldDB" id="A0A221MCF2"/>
<protein>
    <submittedName>
        <fullName evidence="1">Uncharacterized protein</fullName>
    </submittedName>
</protein>
<organism evidence="1 2">
    <name type="scientific">Virgibacillus necropolis</name>
    <dbReference type="NCBI Taxonomy" id="163877"/>
    <lineage>
        <taxon>Bacteria</taxon>
        <taxon>Bacillati</taxon>
        <taxon>Bacillota</taxon>
        <taxon>Bacilli</taxon>
        <taxon>Bacillales</taxon>
        <taxon>Bacillaceae</taxon>
        <taxon>Virgibacillus</taxon>
    </lineage>
</organism>
<dbReference type="Proteomes" id="UP000204391">
    <property type="component" value="Chromosome"/>
</dbReference>
<evidence type="ECO:0000313" key="2">
    <source>
        <dbReference type="Proteomes" id="UP000204391"/>
    </source>
</evidence>
<keyword evidence="2" id="KW-1185">Reference proteome</keyword>
<gene>
    <name evidence="1" type="ORF">CFK40_09910</name>
</gene>
<name>A0A221MCF2_9BACI</name>
<dbReference type="RefSeq" id="WP_089532154.1">
    <property type="nucleotide sequence ID" value="NZ_CP022437.1"/>
</dbReference>
<reference evidence="1 2" key="1">
    <citation type="journal article" date="2003" name="Int. J. Syst. Evol. Microbiol.">
        <title>Virgibacillus carmonensis sp. nov., Virgibacillus necropolis sp. nov. and Virgibacillus picturae sp. nov., three novel species isolated from deteriorated mural paintings, transfer of the species of the genus salibacillus to Virgibacillus, as Virgibacillus marismortui comb. nov. and Virgibacillus salexigens comb. nov., and emended description of the genus Virgibacillus.</title>
        <authorList>
            <person name="Heyrman J."/>
            <person name="Logan N.A."/>
            <person name="Busse H.J."/>
            <person name="Balcaen A."/>
            <person name="Lebbe L."/>
            <person name="Rodriguez-Diaz M."/>
            <person name="Swings J."/>
            <person name="De Vos P."/>
        </authorList>
    </citation>
    <scope>NUCLEOTIDE SEQUENCE [LARGE SCALE GENOMIC DNA]</scope>
    <source>
        <strain evidence="1 2">LMG 19488</strain>
    </source>
</reference>
<sequence>MSNADNNEIWKLEKGYIAAYTEDKGLMQRIRRASTRGWLIMAEYYDLKTEKKPRIAVQYKIPIEDRRQAERVFKVEMRE</sequence>
<dbReference type="OrthoDB" id="2932442at2"/>
<dbReference type="EMBL" id="CP022437">
    <property type="protein sequence ID" value="ASN05304.1"/>
    <property type="molecule type" value="Genomic_DNA"/>
</dbReference>